<dbReference type="PANTHER" id="PTHR23023">
    <property type="entry name" value="DIMETHYLANILINE MONOOXYGENASE"/>
    <property type="match status" value="1"/>
</dbReference>
<dbReference type="GO" id="GO:0004499">
    <property type="term" value="F:N,N-dimethylaniline monooxygenase activity"/>
    <property type="evidence" value="ECO:0007669"/>
    <property type="project" value="InterPro"/>
</dbReference>
<protein>
    <recommendedName>
        <fullName evidence="6">Flavin-containing monooxygenase</fullName>
        <ecNumber evidence="6">1.-.-.-</ecNumber>
    </recommendedName>
</protein>
<reference evidence="8" key="2">
    <citation type="submission" date="2017-06" db="EMBL/GenBank/DDBJ databases">
        <title>WGS assembly of Brachypodium distachyon.</title>
        <authorList>
            <consortium name="The International Brachypodium Initiative"/>
            <person name="Lucas S."/>
            <person name="Harmon-Smith M."/>
            <person name="Lail K."/>
            <person name="Tice H."/>
            <person name="Grimwood J."/>
            <person name="Bruce D."/>
            <person name="Barry K."/>
            <person name="Shu S."/>
            <person name="Lindquist E."/>
            <person name="Wang M."/>
            <person name="Pitluck S."/>
            <person name="Vogel J.P."/>
            <person name="Garvin D.F."/>
            <person name="Mockler T.C."/>
            <person name="Schmutz J."/>
            <person name="Rokhsar D."/>
            <person name="Bevan M.W."/>
        </authorList>
    </citation>
    <scope>NUCLEOTIDE SEQUENCE</scope>
    <source>
        <strain evidence="8">Bd21</strain>
    </source>
</reference>
<keyword evidence="5 6" id="KW-0560">Oxidoreductase</keyword>
<organism evidence="8">
    <name type="scientific">Brachypodium distachyon</name>
    <name type="common">Purple false brome</name>
    <name type="synonym">Trachynia distachya</name>
    <dbReference type="NCBI Taxonomy" id="15368"/>
    <lineage>
        <taxon>Eukaryota</taxon>
        <taxon>Viridiplantae</taxon>
        <taxon>Streptophyta</taxon>
        <taxon>Embryophyta</taxon>
        <taxon>Tracheophyta</taxon>
        <taxon>Spermatophyta</taxon>
        <taxon>Magnoliopsida</taxon>
        <taxon>Liliopsida</taxon>
        <taxon>Poales</taxon>
        <taxon>Poaceae</taxon>
        <taxon>BOP clade</taxon>
        <taxon>Pooideae</taxon>
        <taxon>Stipodae</taxon>
        <taxon>Brachypodieae</taxon>
        <taxon>Brachypodium</taxon>
    </lineage>
</organism>
<dbReference type="GO" id="GO:0050661">
    <property type="term" value="F:NADP binding"/>
    <property type="evidence" value="ECO:0007669"/>
    <property type="project" value="InterPro"/>
</dbReference>
<dbReference type="Pfam" id="PF00743">
    <property type="entry name" value="FMO-like"/>
    <property type="match status" value="2"/>
</dbReference>
<reference evidence="8 9" key="1">
    <citation type="journal article" date="2010" name="Nature">
        <title>Genome sequencing and analysis of the model grass Brachypodium distachyon.</title>
        <authorList>
            <consortium name="International Brachypodium Initiative"/>
        </authorList>
    </citation>
    <scope>NUCLEOTIDE SEQUENCE [LARGE SCALE GENOMIC DNA]</scope>
    <source>
        <strain evidence="8">Bd21</strain>
        <strain evidence="9">cv. Bd21</strain>
    </source>
</reference>
<reference evidence="9" key="3">
    <citation type="submission" date="2018-08" db="UniProtKB">
        <authorList>
            <consortium name="EnsemblPlants"/>
        </authorList>
    </citation>
    <scope>IDENTIFICATION</scope>
    <source>
        <strain evidence="9">cv. Bd21</strain>
    </source>
</reference>
<keyword evidence="3 6" id="KW-0274">FAD</keyword>
<dbReference type="OrthoDB" id="66881at2759"/>
<dbReference type="AlphaFoldDB" id="A0A0Q3HJU9"/>
<dbReference type="SUPFAM" id="SSF51905">
    <property type="entry name" value="FAD/NAD(P)-binding domain"/>
    <property type="match status" value="2"/>
</dbReference>
<evidence type="ECO:0000256" key="5">
    <source>
        <dbReference type="ARBA" id="ARBA00023002"/>
    </source>
</evidence>
<dbReference type="ExpressionAtlas" id="A0A0Q3HJU9">
    <property type="expression patterns" value="baseline"/>
</dbReference>
<sequence length="496" mass="55438">MSGRKTDTRGGEQNRGDPSISLPFPPRRSLILSESSMPRRSVRVAVIGAGAAGLVAARELRREGHSPVVFERADAVGGVWVYDDAGGGSEQRPSSSCLYASLRTNLPRESMGFLDFPFHAAGDGDARRFPGHEEVRRYLEDFARRFDLLGLVRLQTEVVRVTREAAGASESWRVSYHTRTKLERREAEEEVFDAVVVCSGHYREPRFADDIAGIDAWPGKQLHSNSYRVPEPFQNQVVVVIGCGPSGTDIARDIAGVAKEVHLTNRSAPAATCDRLPLPGHDNLWLHFHSMVDRAEEDGTVVFQDGSRVKADVIMHCTGYKYSFTFLSEDSTISVDDNRVGPLYKHVFPPQLAPRLSFIGLPHKVAPFPLFELQSNWVAGVLSGRIELPSEEEMTQDVTAFYSELSARGWPRRYTHSMQSHEFEYEDWLAGQCRRERVTEWRKELFAAALRINTLGRMGSYRDEWDAGDGGGKLDQLLAQANREFARYSCPATPPP</sequence>
<gene>
    <name evidence="9" type="primary">LOC100832152</name>
    <name evidence="8" type="ORF">BRADI_3g05867v3</name>
</gene>
<dbReference type="InterPro" id="IPR036188">
    <property type="entry name" value="FAD/NAD-bd_sf"/>
</dbReference>
<comment type="cofactor">
    <cofactor evidence="6">
        <name>FAD</name>
        <dbReference type="ChEBI" id="CHEBI:57692"/>
    </cofactor>
</comment>
<feature type="region of interest" description="Disordered" evidence="7">
    <location>
        <begin position="1"/>
        <end position="26"/>
    </location>
</feature>
<dbReference type="GO" id="GO:0004497">
    <property type="term" value="F:monooxygenase activity"/>
    <property type="evidence" value="ECO:0000318"/>
    <property type="project" value="GO_Central"/>
</dbReference>
<evidence type="ECO:0000313" key="9">
    <source>
        <dbReference type="EnsemblPlants" id="KQJ93634"/>
    </source>
</evidence>
<dbReference type="InterPro" id="IPR050346">
    <property type="entry name" value="FMO-like"/>
</dbReference>
<dbReference type="EC" id="1.-.-.-" evidence="6"/>
<evidence type="ECO:0000256" key="2">
    <source>
        <dbReference type="ARBA" id="ARBA00022630"/>
    </source>
</evidence>
<evidence type="ECO:0000256" key="6">
    <source>
        <dbReference type="RuleBase" id="RU361177"/>
    </source>
</evidence>
<keyword evidence="10" id="KW-1185">Reference proteome</keyword>
<dbReference type="EnsemblPlants" id="KQJ93634">
    <property type="protein sequence ID" value="KQJ93634"/>
    <property type="gene ID" value="BRADI_3g05867v3"/>
</dbReference>
<keyword evidence="4" id="KW-0521">NADP</keyword>
<dbReference type="RefSeq" id="XP_003571014.2">
    <property type="nucleotide sequence ID" value="XM_003570966.4"/>
</dbReference>
<dbReference type="Gramene" id="KQJ93634">
    <property type="protein sequence ID" value="KQJ93634"/>
    <property type="gene ID" value="BRADI_3g05867v3"/>
</dbReference>
<dbReference type="FunFam" id="3.50.50.60:FF:000099">
    <property type="entry name" value="Flavin-containing monooxygenase"/>
    <property type="match status" value="1"/>
</dbReference>
<dbReference type="GO" id="GO:0050660">
    <property type="term" value="F:flavin adenine dinucleotide binding"/>
    <property type="evidence" value="ECO:0007669"/>
    <property type="project" value="InterPro"/>
</dbReference>
<feature type="compositionally biased region" description="Basic and acidic residues" evidence="7">
    <location>
        <begin position="1"/>
        <end position="15"/>
    </location>
</feature>
<dbReference type="InterPro" id="IPR000960">
    <property type="entry name" value="Flavin_mOase"/>
</dbReference>
<evidence type="ECO:0000313" key="8">
    <source>
        <dbReference type="EMBL" id="KQJ93634.1"/>
    </source>
</evidence>
<dbReference type="GeneID" id="100832152"/>
<dbReference type="InterPro" id="IPR020946">
    <property type="entry name" value="Flavin_mOase-like"/>
</dbReference>
<dbReference type="Gene3D" id="3.50.50.60">
    <property type="entry name" value="FAD/NAD(P)-binding domain"/>
    <property type="match status" value="2"/>
</dbReference>
<comment type="similarity">
    <text evidence="1 6">Belongs to the FMO family.</text>
</comment>
<dbReference type="PRINTS" id="PR00370">
    <property type="entry name" value="FMOXYGENASE"/>
</dbReference>
<dbReference type="EMBL" id="CM000882">
    <property type="protein sequence ID" value="KQJ93634.1"/>
    <property type="molecule type" value="Genomic_DNA"/>
</dbReference>
<keyword evidence="2 6" id="KW-0285">Flavoprotein</keyword>
<evidence type="ECO:0000256" key="4">
    <source>
        <dbReference type="ARBA" id="ARBA00022857"/>
    </source>
</evidence>
<evidence type="ECO:0000313" key="10">
    <source>
        <dbReference type="Proteomes" id="UP000008810"/>
    </source>
</evidence>
<accession>A0A0Q3HJU9</accession>
<proteinExistence type="inferred from homology"/>
<evidence type="ECO:0000256" key="3">
    <source>
        <dbReference type="ARBA" id="ARBA00022827"/>
    </source>
</evidence>
<dbReference type="KEGG" id="bdi:100832152"/>
<dbReference type="Proteomes" id="UP000008810">
    <property type="component" value="Chromosome 3"/>
</dbReference>
<evidence type="ECO:0000256" key="1">
    <source>
        <dbReference type="ARBA" id="ARBA00009183"/>
    </source>
</evidence>
<evidence type="ECO:0000256" key="7">
    <source>
        <dbReference type="SAM" id="MobiDB-lite"/>
    </source>
</evidence>
<keyword evidence="6" id="KW-0503">Monooxygenase</keyword>
<name>A0A0Q3HJU9_BRADI</name>